<gene>
    <name evidence="4" type="ORF">I316_03491</name>
</gene>
<evidence type="ECO:0000256" key="1">
    <source>
        <dbReference type="ARBA" id="ARBA00023002"/>
    </source>
</evidence>
<evidence type="ECO:0000256" key="2">
    <source>
        <dbReference type="SAM" id="MobiDB-lite"/>
    </source>
</evidence>
<organism evidence="4 5">
    <name type="scientific">Kwoniella heveanensis BCC8398</name>
    <dbReference type="NCBI Taxonomy" id="1296120"/>
    <lineage>
        <taxon>Eukaryota</taxon>
        <taxon>Fungi</taxon>
        <taxon>Dikarya</taxon>
        <taxon>Basidiomycota</taxon>
        <taxon>Agaricomycotina</taxon>
        <taxon>Tremellomycetes</taxon>
        <taxon>Tremellales</taxon>
        <taxon>Cryptococcaceae</taxon>
        <taxon>Kwoniella</taxon>
    </lineage>
</organism>
<dbReference type="InterPro" id="IPR003819">
    <property type="entry name" value="TauD/TfdA-like"/>
</dbReference>
<keyword evidence="4" id="KW-0223">Dioxygenase</keyword>
<evidence type="ECO:0000313" key="4">
    <source>
        <dbReference type="EMBL" id="OCF34944.1"/>
    </source>
</evidence>
<sequence>MTAVLPATEPSSLIDQFKQLEFNHRHLPTDANSQPKQPEKKKLSEEEKRKKIFETGYEPSLEWWTRNQAEYVKPADAKDDPLPAGFPEKVQPASLWDGQELINHPERFLYKFTDEDVSLLNGAYDHFTSLSLPNNKIDRNTFPIPVESELFKALAHATQEIKTGLGFRVLRGLPVDDWDRKKQIVVFAGIAAYIGSRRIKQGTQNIVHLRVRPAAIKVSQRTCINQKPMTNSSLLFHNDGSAGIVGLITLGVAEKGGLSQLSSVAATYNDLAANRRDILREITKDNWVNKQFPEGDSTRQVRLGADSHDPTLMSAGKPLWFSVNGNVISNYSRRPYFGFYEVDAVVPPLPEEKHLALDAIHFTAEKYRLDLNLEKGDLEFFNNLTVFHARDASEDSEKNQRHLLRVWLENKDQELPSELEALYERLNAGKATEWPLEAWSSVDPFVKIGDAKEEAGDGVY</sequence>
<dbReference type="Gene3D" id="3.60.130.10">
    <property type="entry name" value="Clavaminate synthase-like"/>
    <property type="match status" value="1"/>
</dbReference>
<keyword evidence="5" id="KW-1185">Reference proteome</keyword>
<evidence type="ECO:0000259" key="3">
    <source>
        <dbReference type="Pfam" id="PF02668"/>
    </source>
</evidence>
<reference evidence="5" key="2">
    <citation type="submission" date="2013-12" db="EMBL/GenBank/DDBJ databases">
        <title>Evolution of pathogenesis and genome organization in the Tremellales.</title>
        <authorList>
            <person name="Cuomo C."/>
            <person name="Litvintseva A."/>
            <person name="Heitman J."/>
            <person name="Chen Y."/>
            <person name="Sun S."/>
            <person name="Springer D."/>
            <person name="Dromer F."/>
            <person name="Young S."/>
            <person name="Zeng Q."/>
            <person name="Chapman S."/>
            <person name="Gujja S."/>
            <person name="Saif S."/>
            <person name="Birren B."/>
        </authorList>
    </citation>
    <scope>NUCLEOTIDE SEQUENCE [LARGE SCALE GENOMIC DNA]</scope>
    <source>
        <strain evidence="5">BCC8398</strain>
    </source>
</reference>
<keyword evidence="1" id="KW-0560">Oxidoreductase</keyword>
<dbReference type="Pfam" id="PF02668">
    <property type="entry name" value="TauD"/>
    <property type="match status" value="1"/>
</dbReference>
<evidence type="ECO:0000313" key="5">
    <source>
        <dbReference type="Proteomes" id="UP000092666"/>
    </source>
</evidence>
<dbReference type="EMBL" id="KV700123">
    <property type="protein sequence ID" value="OCF34944.1"/>
    <property type="molecule type" value="Genomic_DNA"/>
</dbReference>
<dbReference type="InterPro" id="IPR050411">
    <property type="entry name" value="AlphaKG_dependent_hydroxylases"/>
</dbReference>
<dbReference type="STRING" id="1296120.A0A1B9GV91"/>
<dbReference type="PANTHER" id="PTHR10696:SF54">
    <property type="entry name" value="FAMILY OXIDOREDUCTASE, PUTATIVE (AFU_ORTHOLOGUE AFUA_4G13850)-RELATED"/>
    <property type="match status" value="1"/>
</dbReference>
<dbReference type="OrthoDB" id="272271at2759"/>
<name>A0A1B9GV91_9TREE</name>
<feature type="compositionally biased region" description="Basic and acidic residues" evidence="2">
    <location>
        <begin position="37"/>
        <end position="48"/>
    </location>
</feature>
<feature type="region of interest" description="Disordered" evidence="2">
    <location>
        <begin position="24"/>
        <end position="48"/>
    </location>
</feature>
<accession>A0A1B9GV91</accession>
<dbReference type="Proteomes" id="UP000092666">
    <property type="component" value="Unassembled WGS sequence"/>
</dbReference>
<proteinExistence type="predicted"/>
<feature type="domain" description="TauD/TfdA-like" evidence="3">
    <location>
        <begin position="137"/>
        <end position="407"/>
    </location>
</feature>
<reference evidence="4 5" key="1">
    <citation type="submission" date="2013-07" db="EMBL/GenBank/DDBJ databases">
        <title>The Genome Sequence of Cryptococcus heveanensis BCC8398.</title>
        <authorList>
            <consortium name="The Broad Institute Genome Sequencing Platform"/>
            <person name="Cuomo C."/>
            <person name="Litvintseva A."/>
            <person name="Chen Y."/>
            <person name="Heitman J."/>
            <person name="Sun S."/>
            <person name="Springer D."/>
            <person name="Dromer F."/>
            <person name="Young S.K."/>
            <person name="Zeng Q."/>
            <person name="Gargeya S."/>
            <person name="Fitzgerald M."/>
            <person name="Abouelleil A."/>
            <person name="Alvarado L."/>
            <person name="Berlin A.M."/>
            <person name="Chapman S.B."/>
            <person name="Dewar J."/>
            <person name="Goldberg J."/>
            <person name="Griggs A."/>
            <person name="Gujja S."/>
            <person name="Hansen M."/>
            <person name="Howarth C."/>
            <person name="Imamovic A."/>
            <person name="Larimer J."/>
            <person name="McCowan C."/>
            <person name="Murphy C."/>
            <person name="Pearson M."/>
            <person name="Priest M."/>
            <person name="Roberts A."/>
            <person name="Saif S."/>
            <person name="Shea T."/>
            <person name="Sykes S."/>
            <person name="Wortman J."/>
            <person name="Nusbaum C."/>
            <person name="Birren B."/>
        </authorList>
    </citation>
    <scope>NUCLEOTIDE SEQUENCE [LARGE SCALE GENOMIC DNA]</scope>
    <source>
        <strain evidence="4 5">BCC8398</strain>
    </source>
</reference>
<dbReference type="GO" id="GO:0051213">
    <property type="term" value="F:dioxygenase activity"/>
    <property type="evidence" value="ECO:0007669"/>
    <property type="project" value="UniProtKB-KW"/>
</dbReference>
<dbReference type="InterPro" id="IPR042098">
    <property type="entry name" value="TauD-like_sf"/>
</dbReference>
<protein>
    <submittedName>
        <fullName evidence="4">Taurine catabolism dioxygenase TauD</fullName>
    </submittedName>
</protein>
<dbReference type="SUPFAM" id="SSF51197">
    <property type="entry name" value="Clavaminate synthase-like"/>
    <property type="match status" value="1"/>
</dbReference>
<dbReference type="PANTHER" id="PTHR10696">
    <property type="entry name" value="GAMMA-BUTYROBETAINE HYDROXYLASE-RELATED"/>
    <property type="match status" value="1"/>
</dbReference>
<dbReference type="AlphaFoldDB" id="A0A1B9GV91"/>